<organism evidence="1 2">
    <name type="scientific">Schistosoma mattheei</name>
    <dbReference type="NCBI Taxonomy" id="31246"/>
    <lineage>
        <taxon>Eukaryota</taxon>
        <taxon>Metazoa</taxon>
        <taxon>Spiralia</taxon>
        <taxon>Lophotrochozoa</taxon>
        <taxon>Platyhelminthes</taxon>
        <taxon>Trematoda</taxon>
        <taxon>Digenea</taxon>
        <taxon>Strigeidida</taxon>
        <taxon>Schistosomatoidea</taxon>
        <taxon>Schistosomatidae</taxon>
        <taxon>Schistosoma</taxon>
    </lineage>
</organism>
<gene>
    <name evidence="1" type="ORF">SMTD_LOCUS3770</name>
</gene>
<dbReference type="EMBL" id="UZAL01007842">
    <property type="protein sequence ID" value="VDO98956.1"/>
    <property type="molecule type" value="Genomic_DNA"/>
</dbReference>
<accession>A0A183NNT4</accession>
<evidence type="ECO:0000313" key="2">
    <source>
        <dbReference type="Proteomes" id="UP000269396"/>
    </source>
</evidence>
<feature type="non-terminal residue" evidence="1">
    <location>
        <position position="39"/>
    </location>
</feature>
<sequence length="39" mass="4370">MRSEPGVQIDSTKPDIAVTETWLTQPTDSMGLDFEGFRL</sequence>
<keyword evidence="2" id="KW-1185">Reference proteome</keyword>
<proteinExistence type="predicted"/>
<reference evidence="1 2" key="1">
    <citation type="submission" date="2018-11" db="EMBL/GenBank/DDBJ databases">
        <authorList>
            <consortium name="Pathogen Informatics"/>
        </authorList>
    </citation>
    <scope>NUCLEOTIDE SEQUENCE [LARGE SCALE GENOMIC DNA]</scope>
    <source>
        <strain>Denwood</strain>
        <strain evidence="2">Zambia</strain>
    </source>
</reference>
<dbReference type="AlphaFoldDB" id="A0A183NNT4"/>
<evidence type="ECO:0000313" key="1">
    <source>
        <dbReference type="EMBL" id="VDO98956.1"/>
    </source>
</evidence>
<dbReference type="Proteomes" id="UP000269396">
    <property type="component" value="Unassembled WGS sequence"/>
</dbReference>
<protein>
    <submittedName>
        <fullName evidence="1">Uncharacterized protein</fullName>
    </submittedName>
</protein>
<name>A0A183NNT4_9TREM</name>